<evidence type="ECO:0000313" key="1">
    <source>
        <dbReference type="EMBL" id="MBB4653010.1"/>
    </source>
</evidence>
<gene>
    <name evidence="1" type="ORF">GGQ99_004794</name>
</gene>
<dbReference type="Proteomes" id="UP000539538">
    <property type="component" value="Unassembled WGS sequence"/>
</dbReference>
<dbReference type="EMBL" id="JACHOT010000009">
    <property type="protein sequence ID" value="MBB4653010.1"/>
    <property type="molecule type" value="Genomic_DNA"/>
</dbReference>
<proteinExistence type="predicted"/>
<protein>
    <submittedName>
        <fullName evidence="1">Uncharacterized protein</fullName>
    </submittedName>
</protein>
<dbReference type="InterPro" id="IPR056928">
    <property type="entry name" value="Gp77-like"/>
</dbReference>
<sequence>MAEVWEAPKDPDDVKDYELDWTARLPGDTISGSTWSIAVGTGLVIDSSSHTNTVTKVWLSAGTAGVNYELLNRVETTGGRIYDQTMKLKVRAR</sequence>
<accession>A0ABR6LAG9</accession>
<organism evidence="1 2">
    <name type="scientific">Aminobacter niigataensis</name>
    <dbReference type="NCBI Taxonomy" id="83265"/>
    <lineage>
        <taxon>Bacteria</taxon>
        <taxon>Pseudomonadati</taxon>
        <taxon>Pseudomonadota</taxon>
        <taxon>Alphaproteobacteria</taxon>
        <taxon>Hyphomicrobiales</taxon>
        <taxon>Phyllobacteriaceae</taxon>
        <taxon>Aminobacter</taxon>
    </lineage>
</organism>
<reference evidence="1 2" key="1">
    <citation type="submission" date="2020-08" db="EMBL/GenBank/DDBJ databases">
        <title>Genomic Encyclopedia of Type Strains, Phase IV (KMG-IV): sequencing the most valuable type-strain genomes for metagenomic binning, comparative biology and taxonomic classification.</title>
        <authorList>
            <person name="Goeker M."/>
        </authorList>
    </citation>
    <scope>NUCLEOTIDE SEQUENCE [LARGE SCALE GENOMIC DNA]</scope>
    <source>
        <strain evidence="1 2">DSM 7050</strain>
    </source>
</reference>
<dbReference type="Pfam" id="PF23148">
    <property type="entry name" value="Gp77"/>
    <property type="match status" value="1"/>
</dbReference>
<name>A0ABR6LAG9_9HYPH</name>
<dbReference type="RefSeq" id="WP_183264407.1">
    <property type="nucleotide sequence ID" value="NZ_BAAAVZ010000026.1"/>
</dbReference>
<evidence type="ECO:0000313" key="2">
    <source>
        <dbReference type="Proteomes" id="UP000539538"/>
    </source>
</evidence>
<comment type="caution">
    <text evidence="1">The sequence shown here is derived from an EMBL/GenBank/DDBJ whole genome shotgun (WGS) entry which is preliminary data.</text>
</comment>
<keyword evidence="2" id="KW-1185">Reference proteome</keyword>